<dbReference type="OrthoDB" id="4045395at2759"/>
<organism evidence="2 3">
    <name type="scientific">Lyophyllum shimeji</name>
    <name type="common">Hon-shimeji</name>
    <name type="synonym">Tricholoma shimeji</name>
    <dbReference type="NCBI Taxonomy" id="47721"/>
    <lineage>
        <taxon>Eukaryota</taxon>
        <taxon>Fungi</taxon>
        <taxon>Dikarya</taxon>
        <taxon>Basidiomycota</taxon>
        <taxon>Agaricomycotina</taxon>
        <taxon>Agaricomycetes</taxon>
        <taxon>Agaricomycetidae</taxon>
        <taxon>Agaricales</taxon>
        <taxon>Tricholomatineae</taxon>
        <taxon>Lyophyllaceae</taxon>
        <taxon>Lyophyllum</taxon>
    </lineage>
</organism>
<name>A0A9P3PYX3_LYOSH</name>
<dbReference type="EMBL" id="BRPK01000016">
    <property type="protein sequence ID" value="GLB44103.1"/>
    <property type="molecule type" value="Genomic_DNA"/>
</dbReference>
<dbReference type="Gene3D" id="2.40.128.320">
    <property type="entry name" value="Protein HRI1, N-terminal domain"/>
    <property type="match status" value="1"/>
</dbReference>
<accession>A0A9P3PYX3</accession>
<dbReference type="AlphaFoldDB" id="A0A9P3PYX3"/>
<evidence type="ECO:0000256" key="1">
    <source>
        <dbReference type="SAM" id="MobiDB-lite"/>
    </source>
</evidence>
<gene>
    <name evidence="2" type="ORF">LshimejAT787_1600330</name>
</gene>
<dbReference type="InterPro" id="IPR031818">
    <property type="entry name" value="Hri1"/>
</dbReference>
<feature type="region of interest" description="Disordered" evidence="1">
    <location>
        <begin position="81"/>
        <end position="113"/>
    </location>
</feature>
<dbReference type="Pfam" id="PF16815">
    <property type="entry name" value="HRI1"/>
    <property type="match status" value="1"/>
</dbReference>
<keyword evidence="3" id="KW-1185">Reference proteome</keyword>
<protein>
    <recommendedName>
        <fullName evidence="4">Protein HRI1</fullName>
    </recommendedName>
</protein>
<reference evidence="2" key="1">
    <citation type="submission" date="2022-07" db="EMBL/GenBank/DDBJ databases">
        <title>The genome of Lyophyllum shimeji provides insight into the initial evolution of ectomycorrhizal fungal genome.</title>
        <authorList>
            <person name="Kobayashi Y."/>
            <person name="Shibata T."/>
            <person name="Hirakawa H."/>
            <person name="Shigenobu S."/>
            <person name="Nishiyama T."/>
            <person name="Yamada A."/>
            <person name="Hasebe M."/>
            <person name="Kawaguchi M."/>
        </authorList>
    </citation>
    <scope>NUCLEOTIDE SEQUENCE</scope>
    <source>
        <strain evidence="2">AT787</strain>
    </source>
</reference>
<proteinExistence type="predicted"/>
<dbReference type="Proteomes" id="UP001063166">
    <property type="component" value="Unassembled WGS sequence"/>
</dbReference>
<evidence type="ECO:0008006" key="4">
    <source>
        <dbReference type="Google" id="ProtNLM"/>
    </source>
</evidence>
<sequence length="217" mass="24379">MSVAAYRSFRLSMRWLLEEASEPTSTIVLTGAKTGVFLDTRFIKGSSDLDWAFAGYRSTDPGALLMLYSSLDNIHEIDSRTMDPAEDSGRNTTLPDGTTLEEGEMVNPDTGKMTPFEEIWRDEEETDGRTVLFMKNILGTTWQARVGNWEIALGREKNGVFWAWQSAKLGGEWTVKYATTSVGYEHIAHLPDNPDWEEGSSVEWAGDKWVVLERGGR</sequence>
<evidence type="ECO:0000313" key="3">
    <source>
        <dbReference type="Proteomes" id="UP001063166"/>
    </source>
</evidence>
<evidence type="ECO:0000313" key="2">
    <source>
        <dbReference type="EMBL" id="GLB44103.1"/>
    </source>
</evidence>
<dbReference type="InterPro" id="IPR043047">
    <property type="entry name" value="Hri1_N_sf"/>
</dbReference>
<comment type="caution">
    <text evidence="2">The sequence shown here is derived from an EMBL/GenBank/DDBJ whole genome shotgun (WGS) entry which is preliminary data.</text>
</comment>